<dbReference type="InterPro" id="IPR036322">
    <property type="entry name" value="WD40_repeat_dom_sf"/>
</dbReference>
<dbReference type="Gene3D" id="2.130.10.10">
    <property type="entry name" value="YVTN repeat-like/Quinoprotein amine dehydrogenase"/>
    <property type="match status" value="2"/>
</dbReference>
<dbReference type="InterPro" id="IPR050505">
    <property type="entry name" value="WDR55/POC1"/>
</dbReference>
<proteinExistence type="predicted"/>
<dbReference type="PROSITE" id="PS50294">
    <property type="entry name" value="WD_REPEATS_REGION"/>
    <property type="match status" value="1"/>
</dbReference>
<dbReference type="InterPro" id="IPR015943">
    <property type="entry name" value="WD40/YVTN_repeat-like_dom_sf"/>
</dbReference>
<dbReference type="Proteomes" id="UP000256388">
    <property type="component" value="Unassembled WGS sequence"/>
</dbReference>
<keyword evidence="2" id="KW-0677">Repeat</keyword>
<feature type="repeat" description="WD" evidence="3">
    <location>
        <begin position="313"/>
        <end position="354"/>
    </location>
</feature>
<dbReference type="PROSITE" id="PS50082">
    <property type="entry name" value="WD_REPEATS_2"/>
    <property type="match status" value="3"/>
</dbReference>
<dbReference type="EMBL" id="QUMS01000001">
    <property type="protein sequence ID" value="REG11129.1"/>
    <property type="molecule type" value="Genomic_DNA"/>
</dbReference>
<feature type="repeat" description="WD" evidence="3">
    <location>
        <begin position="104"/>
        <end position="144"/>
    </location>
</feature>
<keyword evidence="4" id="KW-1133">Transmembrane helix</keyword>
<dbReference type="SMART" id="SM00320">
    <property type="entry name" value="WD40"/>
    <property type="match status" value="6"/>
</dbReference>
<keyword evidence="1 3" id="KW-0853">WD repeat</keyword>
<sequence>MKTIKLAFSTSKRLCKHCIIFILKNVRYFIFFTLHYLYYLSKEWTFWFFLFFDIVGVLSNYLNRDFTFQKGTYFYIAVVCFTIANNEIIHEKKVLSVFKEKHKYIGHTFKINSLSFSSETDMLVSTSDRVVIIWNTYTAKIIQRLQCPTWIGIGFFINNDKNVIGIGGNGNFFNWDVKTGNILENKKILDSDSVGLTLCIKENLIAAAGKDGIIHIWDFPDFTNESIIKFGDFEIRKIEFSKNGDCLIACDVSGNVGLITIKNKSKNYIFRHPENEPIRYVTFSPNEDKLAFIDGSGFVYCYFINTNQLIKSQKSHEDMGLCCQFNHTGDFIASSGQDNKIILWRVGKSKLSKLFSIFGHSNAVTSVLFCKDSNNLISASRDNKIKYWNIDFLLFNWDYAK</sequence>
<evidence type="ECO:0000313" key="5">
    <source>
        <dbReference type="EMBL" id="REG11129.1"/>
    </source>
</evidence>
<dbReference type="Pfam" id="PF00400">
    <property type="entry name" value="WD40"/>
    <property type="match status" value="3"/>
</dbReference>
<feature type="repeat" description="WD" evidence="3">
    <location>
        <begin position="357"/>
        <end position="391"/>
    </location>
</feature>
<evidence type="ECO:0000256" key="4">
    <source>
        <dbReference type="SAM" id="Phobius"/>
    </source>
</evidence>
<name>A0A347ZSL9_9CHLR</name>
<dbReference type="RefSeq" id="WP_116224270.1">
    <property type="nucleotide sequence ID" value="NZ_AP018437.1"/>
</dbReference>
<evidence type="ECO:0000256" key="1">
    <source>
        <dbReference type="ARBA" id="ARBA00022574"/>
    </source>
</evidence>
<evidence type="ECO:0000256" key="3">
    <source>
        <dbReference type="PROSITE-ProRule" id="PRU00221"/>
    </source>
</evidence>
<dbReference type="AlphaFoldDB" id="A0A347ZSL9"/>
<keyword evidence="4" id="KW-0812">Transmembrane</keyword>
<organism evidence="5 6">
    <name type="scientific">Pelolinea submarina</name>
    <dbReference type="NCBI Taxonomy" id="913107"/>
    <lineage>
        <taxon>Bacteria</taxon>
        <taxon>Bacillati</taxon>
        <taxon>Chloroflexota</taxon>
        <taxon>Anaerolineae</taxon>
        <taxon>Anaerolineales</taxon>
        <taxon>Anaerolineaceae</taxon>
        <taxon>Pelolinea</taxon>
    </lineage>
</organism>
<accession>A0A347ZSL9</accession>
<dbReference type="PANTHER" id="PTHR44019:SF8">
    <property type="entry name" value="POC1 CENTRIOLAR PROTEIN HOMOLOG"/>
    <property type="match status" value="1"/>
</dbReference>
<evidence type="ECO:0000313" key="6">
    <source>
        <dbReference type="Proteomes" id="UP000256388"/>
    </source>
</evidence>
<evidence type="ECO:0000256" key="2">
    <source>
        <dbReference type="ARBA" id="ARBA00022737"/>
    </source>
</evidence>
<feature type="transmembrane region" description="Helical" evidence="4">
    <location>
        <begin position="44"/>
        <end position="62"/>
    </location>
</feature>
<comment type="caution">
    <text evidence="5">The sequence shown here is derived from an EMBL/GenBank/DDBJ whole genome shotgun (WGS) entry which is preliminary data.</text>
</comment>
<gene>
    <name evidence="5" type="ORF">DFR64_1004</name>
</gene>
<protein>
    <submittedName>
        <fullName evidence="5">WD domain G-beta repeat uncharacterized protein</fullName>
    </submittedName>
</protein>
<reference evidence="5 6" key="1">
    <citation type="submission" date="2018-08" db="EMBL/GenBank/DDBJ databases">
        <title>Genomic Encyclopedia of Type Strains, Phase IV (KMG-IV): sequencing the most valuable type-strain genomes for metagenomic binning, comparative biology and taxonomic classification.</title>
        <authorList>
            <person name="Goeker M."/>
        </authorList>
    </citation>
    <scope>NUCLEOTIDE SEQUENCE [LARGE SCALE GENOMIC DNA]</scope>
    <source>
        <strain evidence="5 6">DSM 23923</strain>
    </source>
</reference>
<dbReference type="OrthoDB" id="153092at2"/>
<dbReference type="SUPFAM" id="SSF50978">
    <property type="entry name" value="WD40 repeat-like"/>
    <property type="match status" value="1"/>
</dbReference>
<dbReference type="InterPro" id="IPR001680">
    <property type="entry name" value="WD40_rpt"/>
</dbReference>
<keyword evidence="6" id="KW-1185">Reference proteome</keyword>
<dbReference type="PANTHER" id="PTHR44019">
    <property type="entry name" value="WD REPEAT-CONTAINING PROTEIN 55"/>
    <property type="match status" value="1"/>
</dbReference>
<feature type="transmembrane region" description="Helical" evidence="4">
    <location>
        <begin position="21"/>
        <end position="38"/>
    </location>
</feature>
<keyword evidence="4" id="KW-0472">Membrane</keyword>